<evidence type="ECO:0000259" key="13">
    <source>
        <dbReference type="Pfam" id="PF00275"/>
    </source>
</evidence>
<feature type="modified residue" description="2-(S-cysteinyl)pyruvic acid O-phosphothioketal" evidence="12">
    <location>
        <position position="116"/>
    </location>
</feature>
<keyword evidence="5 12" id="KW-0808">Transferase</keyword>
<dbReference type="GO" id="GO:0008360">
    <property type="term" value="P:regulation of cell shape"/>
    <property type="evidence" value="ECO:0007669"/>
    <property type="project" value="UniProtKB-KW"/>
</dbReference>
<evidence type="ECO:0000256" key="6">
    <source>
        <dbReference type="ARBA" id="ARBA00022960"/>
    </source>
</evidence>
<accession>A0A6A7K748</accession>
<comment type="caution">
    <text evidence="14">The sequence shown here is derived from an EMBL/GenBank/DDBJ whole genome shotgun (WGS) entry which is preliminary data.</text>
</comment>
<dbReference type="HAMAP" id="MF_00111">
    <property type="entry name" value="MurA"/>
    <property type="match status" value="1"/>
</dbReference>
<feature type="binding site" evidence="12">
    <location>
        <position position="92"/>
    </location>
    <ligand>
        <name>UDP-N-acetyl-alpha-D-glucosamine</name>
        <dbReference type="ChEBI" id="CHEBI:57705"/>
    </ligand>
</feature>
<keyword evidence="3 12" id="KW-0963">Cytoplasm</keyword>
<dbReference type="InterPro" id="IPR001986">
    <property type="entry name" value="Enolpyruvate_Tfrase_dom"/>
</dbReference>
<keyword evidence="4 12" id="KW-0132">Cell division</keyword>
<evidence type="ECO:0000256" key="7">
    <source>
        <dbReference type="ARBA" id="ARBA00022984"/>
    </source>
</evidence>
<dbReference type="Proteomes" id="UP000440004">
    <property type="component" value="Unassembled WGS sequence"/>
</dbReference>
<dbReference type="NCBIfam" id="NF006873">
    <property type="entry name" value="PRK09369.1"/>
    <property type="match status" value="1"/>
</dbReference>
<dbReference type="UniPathway" id="UPA00219"/>
<sequence length="419" mass="45318">MSKYIVKGGNKLNGEVIVQGSKNAALPILAATVLNQSESVIENIPDIHDVDIMIKILKSIGCCVKKEGNTLIVDSSNINSVEVSEALVREMRSSIILLGALLSKHKETIFSYPGGCDIGLRPIDIHLKGLRKLGAVIEESHGFIHCKAEKLYGSSINLDFPSVGATENIMLAASLAEGETVIRNAAKEPEIIDLQNFINTMGGEVKGAGTSMVSIKGVRKLNSVKYRVTSDRIVAGTYIVASCITGGKILLRNIPMEDMRTVCYKLAETGCNITNYDNGEILVKSSKIIQPIESLITQPYPGFPTDMQAQILSLLTVANGTSVINETIFESRYKHVPELIRMGAKIKIEGRIAIIQGVENLLGAEVDSTDLRGGAAMVLAGLRAQGDTIVNHIHHIDRGYENFAGNLRNLGAIIKRQED</sequence>
<feature type="active site" description="Proton donor" evidence="12">
    <location>
        <position position="116"/>
    </location>
</feature>
<feature type="domain" description="Enolpyruvate transferase" evidence="13">
    <location>
        <begin position="6"/>
        <end position="407"/>
    </location>
</feature>
<comment type="subcellular location">
    <subcellularLocation>
        <location evidence="1 12">Cytoplasm</location>
    </subcellularLocation>
</comment>
<dbReference type="PANTHER" id="PTHR43783">
    <property type="entry name" value="UDP-N-ACETYLGLUCOSAMINE 1-CARBOXYVINYLTRANSFERASE"/>
    <property type="match status" value="1"/>
</dbReference>
<evidence type="ECO:0000256" key="12">
    <source>
        <dbReference type="HAMAP-Rule" id="MF_00111"/>
    </source>
</evidence>
<keyword evidence="9 12" id="KW-0961">Cell wall biogenesis/degradation</keyword>
<dbReference type="EMBL" id="WHNX01000006">
    <property type="protein sequence ID" value="MPW25182.1"/>
    <property type="molecule type" value="Genomic_DNA"/>
</dbReference>
<evidence type="ECO:0000256" key="11">
    <source>
        <dbReference type="ARBA" id="ARBA00047527"/>
    </source>
</evidence>
<dbReference type="GO" id="GO:0009252">
    <property type="term" value="P:peptidoglycan biosynthetic process"/>
    <property type="evidence" value="ECO:0007669"/>
    <property type="project" value="UniProtKB-UniRule"/>
</dbReference>
<comment type="pathway">
    <text evidence="2 12">Cell wall biogenesis; peptidoglycan biosynthesis.</text>
</comment>
<dbReference type="SUPFAM" id="SSF55205">
    <property type="entry name" value="EPT/RTPC-like"/>
    <property type="match status" value="1"/>
</dbReference>
<dbReference type="AlphaFoldDB" id="A0A6A7K748"/>
<comment type="catalytic activity">
    <reaction evidence="11 12">
        <text>phosphoenolpyruvate + UDP-N-acetyl-alpha-D-glucosamine = UDP-N-acetyl-3-O-(1-carboxyvinyl)-alpha-D-glucosamine + phosphate</text>
        <dbReference type="Rhea" id="RHEA:18681"/>
        <dbReference type="ChEBI" id="CHEBI:43474"/>
        <dbReference type="ChEBI" id="CHEBI:57705"/>
        <dbReference type="ChEBI" id="CHEBI:58702"/>
        <dbReference type="ChEBI" id="CHEBI:68483"/>
        <dbReference type="EC" id="2.5.1.7"/>
    </reaction>
</comment>
<keyword evidence="8 12" id="KW-0131">Cell cycle</keyword>
<dbReference type="InterPro" id="IPR050068">
    <property type="entry name" value="MurA_subfamily"/>
</dbReference>
<evidence type="ECO:0000256" key="4">
    <source>
        <dbReference type="ARBA" id="ARBA00022618"/>
    </source>
</evidence>
<dbReference type="EC" id="2.5.1.7" evidence="12"/>
<evidence type="ECO:0000256" key="1">
    <source>
        <dbReference type="ARBA" id="ARBA00004496"/>
    </source>
</evidence>
<dbReference type="Pfam" id="PF00275">
    <property type="entry name" value="EPSP_synthase"/>
    <property type="match status" value="1"/>
</dbReference>
<dbReference type="GO" id="GO:0019277">
    <property type="term" value="P:UDP-N-acetylgalactosamine biosynthetic process"/>
    <property type="evidence" value="ECO:0007669"/>
    <property type="project" value="InterPro"/>
</dbReference>
<gene>
    <name evidence="12 14" type="primary">murA</name>
    <name evidence="14" type="ORF">GC105_05180</name>
</gene>
<dbReference type="NCBIfam" id="TIGR01072">
    <property type="entry name" value="murA"/>
    <property type="match status" value="1"/>
</dbReference>
<feature type="binding site" evidence="12">
    <location>
        <position position="306"/>
    </location>
    <ligand>
        <name>UDP-N-acetyl-alpha-D-glucosamine</name>
        <dbReference type="ChEBI" id="CHEBI:57705"/>
    </ligand>
</feature>
<dbReference type="GO" id="GO:0071555">
    <property type="term" value="P:cell wall organization"/>
    <property type="evidence" value="ECO:0007669"/>
    <property type="project" value="UniProtKB-KW"/>
</dbReference>
<dbReference type="GO" id="GO:0008760">
    <property type="term" value="F:UDP-N-acetylglucosamine 1-carboxyvinyltransferase activity"/>
    <property type="evidence" value="ECO:0007669"/>
    <property type="project" value="UniProtKB-UniRule"/>
</dbReference>
<dbReference type="GO" id="GO:0051301">
    <property type="term" value="P:cell division"/>
    <property type="evidence" value="ECO:0007669"/>
    <property type="project" value="UniProtKB-KW"/>
</dbReference>
<dbReference type="GO" id="GO:0005737">
    <property type="term" value="C:cytoplasm"/>
    <property type="evidence" value="ECO:0007669"/>
    <property type="project" value="UniProtKB-SubCell"/>
</dbReference>
<evidence type="ECO:0000256" key="9">
    <source>
        <dbReference type="ARBA" id="ARBA00023316"/>
    </source>
</evidence>
<dbReference type="InterPro" id="IPR005750">
    <property type="entry name" value="UDP_GlcNAc_COvinyl_MurA"/>
</dbReference>
<keyword evidence="7 12" id="KW-0573">Peptidoglycan synthesis</keyword>
<comment type="function">
    <text evidence="12">Cell wall formation. Adds enolpyruvyl to UDP-N-acetylglucosamine.</text>
</comment>
<feature type="binding site" evidence="12">
    <location>
        <position position="328"/>
    </location>
    <ligand>
        <name>UDP-N-acetyl-alpha-D-glucosamine</name>
        <dbReference type="ChEBI" id="CHEBI:57705"/>
    </ligand>
</feature>
<dbReference type="CDD" id="cd01555">
    <property type="entry name" value="UdpNAET"/>
    <property type="match status" value="1"/>
</dbReference>
<evidence type="ECO:0000256" key="5">
    <source>
        <dbReference type="ARBA" id="ARBA00022679"/>
    </source>
</evidence>
<evidence type="ECO:0000256" key="10">
    <source>
        <dbReference type="ARBA" id="ARBA00038367"/>
    </source>
</evidence>
<keyword evidence="6 12" id="KW-0133">Cell shape</keyword>
<comment type="caution">
    <text evidence="12">Lacks conserved residue(s) required for the propagation of feature annotation.</text>
</comment>
<dbReference type="InterPro" id="IPR013792">
    <property type="entry name" value="RNA3'P_cycl/enolpyr_Trfase_a/b"/>
</dbReference>
<proteinExistence type="inferred from homology"/>
<evidence type="ECO:0000256" key="3">
    <source>
        <dbReference type="ARBA" id="ARBA00022490"/>
    </source>
</evidence>
<name>A0A6A7K748_9FIRM</name>
<dbReference type="Gene3D" id="3.65.10.10">
    <property type="entry name" value="Enolpyruvate transferase domain"/>
    <property type="match status" value="2"/>
</dbReference>
<evidence type="ECO:0000256" key="8">
    <source>
        <dbReference type="ARBA" id="ARBA00023306"/>
    </source>
</evidence>
<dbReference type="RefSeq" id="WP_152802428.1">
    <property type="nucleotide sequence ID" value="NZ_WHNX01000006.1"/>
</dbReference>
<evidence type="ECO:0000313" key="15">
    <source>
        <dbReference type="Proteomes" id="UP000440004"/>
    </source>
</evidence>
<keyword evidence="15" id="KW-1185">Reference proteome</keyword>
<feature type="binding site" evidence="12">
    <location>
        <begin position="22"/>
        <end position="23"/>
    </location>
    <ligand>
        <name>phosphoenolpyruvate</name>
        <dbReference type="ChEBI" id="CHEBI:58702"/>
    </ligand>
</feature>
<protein>
    <recommendedName>
        <fullName evidence="12">UDP-N-acetylglucosamine 1-carboxyvinyltransferase</fullName>
        <ecNumber evidence="12">2.5.1.7</ecNumber>
    </recommendedName>
    <alternativeName>
        <fullName evidence="12">Enoylpyruvate transferase</fullName>
    </alternativeName>
    <alternativeName>
        <fullName evidence="12">UDP-N-acetylglucosamine enolpyruvyl transferase</fullName>
        <shortName evidence="12">EPT</shortName>
    </alternativeName>
</protein>
<reference evidence="14 15" key="1">
    <citation type="submission" date="2019-10" db="EMBL/GenBank/DDBJ databases">
        <title>Alkalibaculum tamaniensis sp.nov., a new alkaliphilic acetogen, isolated on methoxylated aromatics from a mud volcano.</title>
        <authorList>
            <person name="Khomyakova M.A."/>
            <person name="Merkel A.Y."/>
            <person name="Bonch-Osmolovskaya E.A."/>
            <person name="Slobodkin A.I."/>
        </authorList>
    </citation>
    <scope>NUCLEOTIDE SEQUENCE [LARGE SCALE GENOMIC DNA]</scope>
    <source>
        <strain evidence="14 15">M08DMB</strain>
    </source>
</reference>
<dbReference type="InterPro" id="IPR036968">
    <property type="entry name" value="Enolpyruvate_Tfrase_sf"/>
</dbReference>
<evidence type="ECO:0000313" key="14">
    <source>
        <dbReference type="EMBL" id="MPW25182.1"/>
    </source>
</evidence>
<dbReference type="PANTHER" id="PTHR43783:SF1">
    <property type="entry name" value="UDP-N-ACETYLGLUCOSAMINE 1-CARBOXYVINYLTRANSFERASE"/>
    <property type="match status" value="1"/>
</dbReference>
<organism evidence="14 15">
    <name type="scientific">Alkalibaculum sporogenes</name>
    <dbReference type="NCBI Taxonomy" id="2655001"/>
    <lineage>
        <taxon>Bacteria</taxon>
        <taxon>Bacillati</taxon>
        <taxon>Bacillota</taxon>
        <taxon>Clostridia</taxon>
        <taxon>Eubacteriales</taxon>
        <taxon>Eubacteriaceae</taxon>
        <taxon>Alkalibaculum</taxon>
    </lineage>
</organism>
<comment type="similarity">
    <text evidence="10 12">Belongs to the EPSP synthase family. MurA subfamily.</text>
</comment>
<keyword evidence="12" id="KW-0670">Pyruvate</keyword>
<evidence type="ECO:0000256" key="2">
    <source>
        <dbReference type="ARBA" id="ARBA00004752"/>
    </source>
</evidence>